<protein>
    <submittedName>
        <fullName evidence="1">Carboxypeptidase regulatory-like domain-containing protein</fullName>
    </submittedName>
</protein>
<dbReference type="EMBL" id="JABEVX010000002">
    <property type="protein sequence ID" value="NNT71471.1"/>
    <property type="molecule type" value="Genomic_DNA"/>
</dbReference>
<evidence type="ECO:0000313" key="1">
    <source>
        <dbReference type="EMBL" id="NNT71471.1"/>
    </source>
</evidence>
<keyword evidence="2" id="KW-1185">Reference proteome</keyword>
<dbReference type="GO" id="GO:0004180">
    <property type="term" value="F:carboxypeptidase activity"/>
    <property type="evidence" value="ECO:0007669"/>
    <property type="project" value="UniProtKB-KW"/>
</dbReference>
<keyword evidence="1" id="KW-0121">Carboxypeptidase</keyword>
<accession>A0A7Y3R7W4</accession>
<name>A0A7Y3R7W4_9FLAO</name>
<gene>
    <name evidence="1" type="ORF">HKT18_04495</name>
</gene>
<keyword evidence="1" id="KW-0378">Hydrolase</keyword>
<dbReference type="InterPro" id="IPR008969">
    <property type="entry name" value="CarboxyPept-like_regulatory"/>
</dbReference>
<dbReference type="AlphaFoldDB" id="A0A7Y3R7W4"/>
<proteinExistence type="predicted"/>
<dbReference type="Gene3D" id="2.60.40.1120">
    <property type="entry name" value="Carboxypeptidase-like, regulatory domain"/>
    <property type="match status" value="1"/>
</dbReference>
<reference evidence="1 2" key="1">
    <citation type="submission" date="2020-05" db="EMBL/GenBank/DDBJ databases">
        <title>Draft genome of Flavobacterium sp. IMCC34852.</title>
        <authorList>
            <person name="Song J."/>
            <person name="Cho J.-C."/>
        </authorList>
    </citation>
    <scope>NUCLEOTIDE SEQUENCE [LARGE SCALE GENOMIC DNA]</scope>
    <source>
        <strain evidence="1 2">IMCC34852</strain>
    </source>
</reference>
<sequence>MTLIFLLLFCCASQDDATPAYNISGSVYDDNNYGIPNIKVYYSDEAFVVTDAQGKFQIEAVNGEVNLTPQDPSYTFTPNAITISEESNGIIFYGEPVNDEIPNSTAVYEWFCQMQLANGLVETTENGNLVSLYDNALAALVFIAKGDRLKAEKIFNYFNGRISTELNAGTGGFAQFRNAAGVPNGPRWMGDNCWLLIALNNYEAKYNSTAYSNLQNHLETWIRSLQNPNGSLNAGYDDNGLINNQVTEGMIDAYNAILGYDTFHYQLLAFLEQDRWEASSQLLLAYPNNYHQFALDNFSWGYCAFENFPNSTLQNSEALFLTSKPVPTTGEIVTGFCFDIDRDTVWFEGTGEMVVAFQKAGMISQANYYLAQMEKGLVNSSLYPNTKGIPYVTNLGTGYGSGFLWTGADIKPHVSSSAWYLFGMLHFDPMAIGYSKNCPISDRFWVD</sequence>
<comment type="caution">
    <text evidence="1">The sequence shown here is derived from an EMBL/GenBank/DDBJ whole genome shotgun (WGS) entry which is preliminary data.</text>
</comment>
<dbReference type="RefSeq" id="WP_171221684.1">
    <property type="nucleotide sequence ID" value="NZ_CP121446.1"/>
</dbReference>
<dbReference type="SUPFAM" id="SSF49464">
    <property type="entry name" value="Carboxypeptidase regulatory domain-like"/>
    <property type="match status" value="1"/>
</dbReference>
<organism evidence="1 2">
    <name type="scientific">Flavobacterium rivulicola</name>
    <dbReference type="NCBI Taxonomy" id="2732161"/>
    <lineage>
        <taxon>Bacteria</taxon>
        <taxon>Pseudomonadati</taxon>
        <taxon>Bacteroidota</taxon>
        <taxon>Flavobacteriia</taxon>
        <taxon>Flavobacteriales</taxon>
        <taxon>Flavobacteriaceae</taxon>
        <taxon>Flavobacterium</taxon>
    </lineage>
</organism>
<keyword evidence="1" id="KW-0645">Protease</keyword>
<dbReference type="Proteomes" id="UP000536509">
    <property type="component" value="Unassembled WGS sequence"/>
</dbReference>
<evidence type="ECO:0000313" key="2">
    <source>
        <dbReference type="Proteomes" id="UP000536509"/>
    </source>
</evidence>